<evidence type="ECO:0000256" key="2">
    <source>
        <dbReference type="ARBA" id="ARBA00005512"/>
    </source>
</evidence>
<protein>
    <submittedName>
        <fullName evidence="10">Lipase maturation factor</fullName>
    </submittedName>
</protein>
<dbReference type="InterPro" id="IPR009613">
    <property type="entry name" value="LMF"/>
</dbReference>
<evidence type="ECO:0000256" key="5">
    <source>
        <dbReference type="ARBA" id="ARBA00022989"/>
    </source>
</evidence>
<reference evidence="10 11" key="1">
    <citation type="submission" date="2017-11" db="EMBL/GenBank/DDBJ databases">
        <title>Genomic Encyclopedia of Archaeal and Bacterial Type Strains, Phase II (KMG-II): From Individual Species to Whole Genera.</title>
        <authorList>
            <person name="Goeker M."/>
        </authorList>
    </citation>
    <scope>NUCLEOTIDE SEQUENCE [LARGE SCALE GENOMIC DNA]</scope>
    <source>
        <strain evidence="10 11">DSM 22413</strain>
    </source>
</reference>
<feature type="transmembrane region" description="Helical" evidence="7">
    <location>
        <begin position="235"/>
        <end position="255"/>
    </location>
</feature>
<keyword evidence="6 7" id="KW-0472">Membrane</keyword>
<evidence type="ECO:0000256" key="7">
    <source>
        <dbReference type="SAM" id="Phobius"/>
    </source>
</evidence>
<proteinExistence type="inferred from homology"/>
<keyword evidence="11" id="KW-1185">Reference proteome</keyword>
<feature type="transmembrane region" description="Helical" evidence="7">
    <location>
        <begin position="275"/>
        <end position="297"/>
    </location>
</feature>
<dbReference type="AlphaFoldDB" id="A0A2M8W3P3"/>
<name>A0A2M8W3P3_9MICO</name>
<dbReference type="InterPro" id="IPR057434">
    <property type="entry name" value="LMF1/2_N"/>
</dbReference>
<evidence type="ECO:0000313" key="11">
    <source>
        <dbReference type="Proteomes" id="UP000231586"/>
    </source>
</evidence>
<comment type="similarity">
    <text evidence="2">Belongs to the lipase maturation factor family.</text>
</comment>
<evidence type="ECO:0000256" key="3">
    <source>
        <dbReference type="ARBA" id="ARBA00022692"/>
    </source>
</evidence>
<comment type="caution">
    <text evidence="10">The sequence shown here is derived from an EMBL/GenBank/DDBJ whole genome shotgun (WGS) entry which is preliminary data.</text>
</comment>
<dbReference type="PANTHER" id="PTHR14463">
    <property type="entry name" value="LIPASE MATURATION FACTOR"/>
    <property type="match status" value="1"/>
</dbReference>
<dbReference type="Pfam" id="PF06762">
    <property type="entry name" value="LMF1"/>
    <property type="match status" value="1"/>
</dbReference>
<evidence type="ECO:0000313" key="10">
    <source>
        <dbReference type="EMBL" id="PJI85551.1"/>
    </source>
</evidence>
<evidence type="ECO:0000256" key="1">
    <source>
        <dbReference type="ARBA" id="ARBA00004477"/>
    </source>
</evidence>
<feature type="domain" description="Lipase maturation factor 1/2 C-terminal" evidence="9">
    <location>
        <begin position="323"/>
        <end position="456"/>
    </location>
</feature>
<keyword evidence="5 7" id="KW-1133">Transmembrane helix</keyword>
<evidence type="ECO:0000259" key="8">
    <source>
        <dbReference type="Pfam" id="PF06762"/>
    </source>
</evidence>
<organism evidence="10 11">
    <name type="scientific">Luteimicrobium subarcticum</name>
    <dbReference type="NCBI Taxonomy" id="620910"/>
    <lineage>
        <taxon>Bacteria</taxon>
        <taxon>Bacillati</taxon>
        <taxon>Actinomycetota</taxon>
        <taxon>Actinomycetes</taxon>
        <taxon>Micrococcales</taxon>
        <taxon>Luteimicrobium</taxon>
    </lineage>
</organism>
<dbReference type="RefSeq" id="WP_245859234.1">
    <property type="nucleotide sequence ID" value="NZ_PGTZ01000011.1"/>
</dbReference>
<gene>
    <name evidence="10" type="ORF">CLV34_2733</name>
</gene>
<dbReference type="GO" id="GO:0051604">
    <property type="term" value="P:protein maturation"/>
    <property type="evidence" value="ECO:0007669"/>
    <property type="project" value="InterPro"/>
</dbReference>
<evidence type="ECO:0000256" key="4">
    <source>
        <dbReference type="ARBA" id="ARBA00022824"/>
    </source>
</evidence>
<keyword evidence="4" id="KW-0256">Endoplasmic reticulum</keyword>
<dbReference type="PANTHER" id="PTHR14463:SF10">
    <property type="entry name" value="LIPASE MATURATION FACTOR 1"/>
    <property type="match status" value="1"/>
</dbReference>
<dbReference type="EMBL" id="PGTZ01000011">
    <property type="protein sequence ID" value="PJI85551.1"/>
    <property type="molecule type" value="Genomic_DNA"/>
</dbReference>
<dbReference type="Proteomes" id="UP000231586">
    <property type="component" value="Unassembled WGS sequence"/>
</dbReference>
<keyword evidence="3 7" id="KW-0812">Transmembrane</keyword>
<sequence>MVAFASAAAQFPALLGERGLLPVPRYVARTAHLARRHRTPSLFRLRYDDRLLRVVAWTGVVLGASVVVGLPQAGPWWVPTLVLLACWGGYLSIVAVGQTFYGFGWETLLCELTFLVAWCGSDDVPVPVPVVVVLARWLLLRLELGAGLIKLRSGDPSWRDLTAMQYHQETQPMPGPLSWHAHHLPGWWHRTEVAGSHVAQLGAPLLLLAPQPVASVGALVMLVTQVALITTGNYAWLNAAAVVLALAVVDDVTWARLLPWVSPTGPDGDGSGPSGAVHDVPVAFVVAVVAVTVVLVARSWPPLRNLFSSQQLMNASFGRWRFVNAYGAFGSMTKRRFEVVVEGQGDAGTWHEYVFRGKPGPVGRRPRQVAPYHLRLDWLMWFLALRGYDDTWFDTFLGRLLAADRPTLRLLAHDPFDGAPPVAVRARLFRYRYTTRAEHRATGDWWTREPVTDLVPPLTRRPAAR</sequence>
<feature type="transmembrane region" description="Helical" evidence="7">
    <location>
        <begin position="76"/>
        <end position="93"/>
    </location>
</feature>
<evidence type="ECO:0000259" key="9">
    <source>
        <dbReference type="Pfam" id="PF25179"/>
    </source>
</evidence>
<dbReference type="Pfam" id="PF25179">
    <property type="entry name" value="LMF1_C"/>
    <property type="match status" value="1"/>
</dbReference>
<feature type="domain" description="Lipase maturation factor 1/2 N-terminal" evidence="8">
    <location>
        <begin position="101"/>
        <end position="254"/>
    </location>
</feature>
<accession>A0A2M8W3P3</accession>
<dbReference type="InterPro" id="IPR057433">
    <property type="entry name" value="LMF1/2_C"/>
</dbReference>
<feature type="transmembrane region" description="Helical" evidence="7">
    <location>
        <begin position="51"/>
        <end position="70"/>
    </location>
</feature>
<evidence type="ECO:0000256" key="6">
    <source>
        <dbReference type="ARBA" id="ARBA00023136"/>
    </source>
</evidence>
<comment type="subcellular location">
    <subcellularLocation>
        <location evidence="1">Endoplasmic reticulum membrane</location>
        <topology evidence="1">Multi-pass membrane protein</topology>
    </subcellularLocation>
</comment>